<sequence length="188" mass="20004">MIRAMQDAEQIVAGYLAELLTPLPVPEPPAEVKVVAIQTWSDPLPPPTATGQTRYLLCVAAGVKLAVPMDDVTHMLPMPPLSPPNSANPICLGRWRHPSGEARVADLGAILSPDMSGAQADTLVILGNRAWALACAVNDEPVVLEGEGIQWRHGATSRPWLVGMSKEPKCGVIGTAALIEWLEQELGP</sequence>
<reference evidence="1 2" key="1">
    <citation type="submission" date="2020-03" db="EMBL/GenBank/DDBJ databases">
        <authorList>
            <person name="Lai Q."/>
        </authorList>
    </citation>
    <scope>NUCLEOTIDE SEQUENCE [LARGE SCALE GENOMIC DNA]</scope>
    <source>
        <strain evidence="1 2">CCUG 25036</strain>
    </source>
</reference>
<organism evidence="1 2">
    <name type="scientific">Luteibacter anthropi</name>
    <dbReference type="NCBI Taxonomy" id="564369"/>
    <lineage>
        <taxon>Bacteria</taxon>
        <taxon>Pseudomonadati</taxon>
        <taxon>Pseudomonadota</taxon>
        <taxon>Gammaproteobacteria</taxon>
        <taxon>Lysobacterales</taxon>
        <taxon>Rhodanobacteraceae</taxon>
        <taxon>Luteibacter</taxon>
    </lineage>
</organism>
<dbReference type="GO" id="GO:0007165">
    <property type="term" value="P:signal transduction"/>
    <property type="evidence" value="ECO:0007669"/>
    <property type="project" value="InterPro"/>
</dbReference>
<evidence type="ECO:0000313" key="1">
    <source>
        <dbReference type="EMBL" id="NII07670.1"/>
    </source>
</evidence>
<dbReference type="Proteomes" id="UP000490980">
    <property type="component" value="Unassembled WGS sequence"/>
</dbReference>
<proteinExistence type="predicted"/>
<accession>A0A7X5ZJE6</accession>
<dbReference type="GO" id="GO:0006935">
    <property type="term" value="P:chemotaxis"/>
    <property type="evidence" value="ECO:0007669"/>
    <property type="project" value="InterPro"/>
</dbReference>
<gene>
    <name evidence="1" type="ORF">HBF25_14895</name>
</gene>
<dbReference type="EMBL" id="JAARLZ010000008">
    <property type="protein sequence ID" value="NII07670.1"/>
    <property type="molecule type" value="Genomic_DNA"/>
</dbReference>
<dbReference type="RefSeq" id="WP_166949760.1">
    <property type="nucleotide sequence ID" value="NZ_CP077072.1"/>
</dbReference>
<name>A0A7X5ZJE6_9GAMM</name>
<evidence type="ECO:0008006" key="3">
    <source>
        <dbReference type="Google" id="ProtNLM"/>
    </source>
</evidence>
<comment type="caution">
    <text evidence="1">The sequence shown here is derived from an EMBL/GenBank/DDBJ whole genome shotgun (WGS) entry which is preliminary data.</text>
</comment>
<dbReference type="SUPFAM" id="SSF50341">
    <property type="entry name" value="CheW-like"/>
    <property type="match status" value="1"/>
</dbReference>
<protein>
    <recommendedName>
        <fullName evidence="3">CheW-like domain-containing protein</fullName>
    </recommendedName>
</protein>
<evidence type="ECO:0000313" key="2">
    <source>
        <dbReference type="Proteomes" id="UP000490980"/>
    </source>
</evidence>
<dbReference type="AlphaFoldDB" id="A0A7X5ZJE6"/>
<dbReference type="InterPro" id="IPR036061">
    <property type="entry name" value="CheW-like_dom_sf"/>
</dbReference>
<keyword evidence="2" id="KW-1185">Reference proteome</keyword>